<organism evidence="2 3">
    <name type="scientific">Dinoroseobacter shibae (strain DSM 16493 / NCIMB 14021 / DFL 12)</name>
    <dbReference type="NCBI Taxonomy" id="398580"/>
    <lineage>
        <taxon>Bacteria</taxon>
        <taxon>Pseudomonadati</taxon>
        <taxon>Pseudomonadota</taxon>
        <taxon>Alphaproteobacteria</taxon>
        <taxon>Rhodobacterales</taxon>
        <taxon>Roseobacteraceae</taxon>
        <taxon>Dinoroseobacter</taxon>
    </lineage>
</organism>
<keyword evidence="1" id="KW-0812">Transmembrane</keyword>
<gene>
    <name evidence="2" type="ordered locus">Dshi_1101</name>
</gene>
<proteinExistence type="predicted"/>
<reference evidence="3" key="1">
    <citation type="journal article" date="2010" name="ISME J.">
        <title>The complete genome sequence of the algal symbiont Dinoroseobacter shibae: a hitchhiker's guide to life in the sea.</title>
        <authorList>
            <person name="Wagner-Dobler I."/>
            <person name="Ballhausen B."/>
            <person name="Berger M."/>
            <person name="Brinkhoff T."/>
            <person name="Buchholz I."/>
            <person name="Bunk B."/>
            <person name="Cypionka H."/>
            <person name="Daniel R."/>
            <person name="Drepper T."/>
            <person name="Gerdts G."/>
            <person name="Hahnke S."/>
            <person name="Han C."/>
            <person name="Jahn D."/>
            <person name="Kalhoefer D."/>
            <person name="Kiss H."/>
            <person name="Klenk H.P."/>
            <person name="Kyrpides N."/>
            <person name="Liebl W."/>
            <person name="Liesegang H."/>
            <person name="Meincke L."/>
            <person name="Pati A."/>
            <person name="Petersen J."/>
            <person name="Piekarski T."/>
            <person name="Pommerenke C."/>
            <person name="Pradella S."/>
            <person name="Pukall R."/>
            <person name="Rabus R."/>
            <person name="Stackebrandt E."/>
            <person name="Thole S."/>
            <person name="Thompson L."/>
            <person name="Tielen P."/>
            <person name="Tomasch J."/>
            <person name="von Jan M."/>
            <person name="Wanphrut N."/>
            <person name="Wichels A."/>
            <person name="Zech H."/>
            <person name="Simon M."/>
        </authorList>
    </citation>
    <scope>NUCLEOTIDE SEQUENCE [LARGE SCALE GENOMIC DNA]</scope>
    <source>
        <strain evidence="3">DSM 16493 / NCIMB 14021 / DFL 12</strain>
    </source>
</reference>
<accession>A8LHP6</accession>
<keyword evidence="1" id="KW-0472">Membrane</keyword>
<keyword evidence="3" id="KW-1185">Reference proteome</keyword>
<feature type="transmembrane region" description="Helical" evidence="1">
    <location>
        <begin position="44"/>
        <end position="66"/>
    </location>
</feature>
<dbReference type="STRING" id="398580.Dshi_1101"/>
<dbReference type="RefSeq" id="WP_012177774.1">
    <property type="nucleotide sequence ID" value="NC_009952.1"/>
</dbReference>
<evidence type="ECO:0000313" key="2">
    <source>
        <dbReference type="EMBL" id="ABV92843.1"/>
    </source>
</evidence>
<evidence type="ECO:0000256" key="1">
    <source>
        <dbReference type="SAM" id="Phobius"/>
    </source>
</evidence>
<dbReference type="EMBL" id="CP000830">
    <property type="protein sequence ID" value="ABV92843.1"/>
    <property type="molecule type" value="Genomic_DNA"/>
</dbReference>
<dbReference type="AlphaFoldDB" id="A8LHP6"/>
<dbReference type="HOGENOM" id="CLU_2205875_0_0_5"/>
<evidence type="ECO:0000313" key="3">
    <source>
        <dbReference type="Proteomes" id="UP000006833"/>
    </source>
</evidence>
<protein>
    <submittedName>
        <fullName evidence="2">Uncharacterized protein</fullName>
    </submittedName>
</protein>
<dbReference type="KEGG" id="dsh:Dshi_1101"/>
<keyword evidence="1" id="KW-1133">Transmembrane helix</keyword>
<sequence>MSDQDNLALFGDRVARLSSTRDAKQRHGIVCCARQERSRRTWLPLGRILGVLAICVVLKAFAIAYLSEGTYRTHLLYFDQTNMVESLLAAALAPDPLSLKLSRHLPL</sequence>
<name>A8LHP6_DINSH</name>
<dbReference type="Proteomes" id="UP000006833">
    <property type="component" value="Chromosome"/>
</dbReference>